<proteinExistence type="inferred from homology"/>
<feature type="domain" description="Pectinesterase catalytic" evidence="6">
    <location>
        <begin position="213"/>
        <end position="251"/>
    </location>
</feature>
<dbReference type="InterPro" id="IPR000070">
    <property type="entry name" value="Pectinesterase_cat"/>
</dbReference>
<dbReference type="GO" id="GO:0045490">
    <property type="term" value="P:pectin catabolic process"/>
    <property type="evidence" value="ECO:0007669"/>
    <property type="project" value="UniProtKB-UniPathway"/>
</dbReference>
<evidence type="ECO:0000256" key="2">
    <source>
        <dbReference type="ARBA" id="ARBA00008891"/>
    </source>
</evidence>
<comment type="pathway">
    <text evidence="1">Glycan metabolism; pectin degradation; 2-dehydro-3-deoxy-D-gluconate from pectin: step 1/5.</text>
</comment>
<protein>
    <recommendedName>
        <fullName evidence="3">pectinesterase</fullName>
        <ecNumber evidence="3">3.1.1.11</ecNumber>
    </recommendedName>
</protein>
<name>A0A7I8KVZ6_SPIIN</name>
<dbReference type="InterPro" id="IPR012334">
    <property type="entry name" value="Pectin_lyas_fold"/>
</dbReference>
<dbReference type="PANTHER" id="PTHR31321:SF72">
    <property type="entry name" value="PECTINESTERASE 11-RELATED"/>
    <property type="match status" value="1"/>
</dbReference>
<evidence type="ECO:0000256" key="1">
    <source>
        <dbReference type="ARBA" id="ARBA00005184"/>
    </source>
</evidence>
<sequence length="312" mass="34976">MRIQDAIDAVPKRNKDRIFIFIKPGIFREKIVLSADKPFVTLAGTDVDSTVISWNDAGKTMESATVTILALDFVGRNITIQVDAEERKQCAAGVLSTFGRGSQSPALRVSGDRPAFYGCRMLSYQNTLLDDSGRHYYKDFYIEGATDFVCGDALSLFEGCQLHSISDHGGAVTAQSRRSAVDRMGYIFVGCSITGRGALCWGAMEKLLYTPSPPGGWDDWGKPSSHRTVFYGEYECFGPGARLAGRVAWPRPLSAVEVAPFQTEREGEFLFRKELEEREEQRKRKRERERGSEETRECKSSLTKIDEYKLFI</sequence>
<evidence type="ECO:0000256" key="3">
    <source>
        <dbReference type="ARBA" id="ARBA00013229"/>
    </source>
</evidence>
<dbReference type="Proteomes" id="UP000663760">
    <property type="component" value="Chromosome 9"/>
</dbReference>
<dbReference type="PANTHER" id="PTHR31321">
    <property type="entry name" value="ACYL-COA THIOESTER HYDROLASE YBHC-RELATED"/>
    <property type="match status" value="1"/>
</dbReference>
<dbReference type="AlphaFoldDB" id="A0A7I8KVZ6"/>
<keyword evidence="5" id="KW-0063">Aspartyl esterase</keyword>
<feature type="domain" description="Pectinesterase catalytic" evidence="6">
    <location>
        <begin position="2"/>
        <end position="198"/>
    </location>
</feature>
<dbReference type="SUPFAM" id="SSF51126">
    <property type="entry name" value="Pectin lyase-like"/>
    <property type="match status" value="1"/>
</dbReference>
<dbReference type="GO" id="GO:0030599">
    <property type="term" value="F:pectinesterase activity"/>
    <property type="evidence" value="ECO:0007669"/>
    <property type="project" value="UniProtKB-EC"/>
</dbReference>
<evidence type="ECO:0000313" key="7">
    <source>
        <dbReference type="EMBL" id="CAA7401969.1"/>
    </source>
</evidence>
<dbReference type="InterPro" id="IPR011050">
    <property type="entry name" value="Pectin_lyase_fold/virulence"/>
</dbReference>
<dbReference type="Gene3D" id="2.160.20.10">
    <property type="entry name" value="Single-stranded right-handed beta-helix, Pectin lyase-like"/>
    <property type="match status" value="1"/>
</dbReference>
<comment type="similarity">
    <text evidence="2">Belongs to the pectinesterase family.</text>
</comment>
<reference evidence="7" key="1">
    <citation type="submission" date="2020-02" db="EMBL/GenBank/DDBJ databases">
        <authorList>
            <person name="Scholz U."/>
            <person name="Mascher M."/>
            <person name="Fiebig A."/>
        </authorList>
    </citation>
    <scope>NUCLEOTIDE SEQUENCE</scope>
</reference>
<evidence type="ECO:0000256" key="5">
    <source>
        <dbReference type="ARBA" id="ARBA00023085"/>
    </source>
</evidence>
<dbReference type="EMBL" id="LR746272">
    <property type="protein sequence ID" value="CAA7401969.1"/>
    <property type="molecule type" value="Genomic_DNA"/>
</dbReference>
<dbReference type="EC" id="3.1.1.11" evidence="3"/>
<dbReference type="OrthoDB" id="2019149at2759"/>
<evidence type="ECO:0000313" key="8">
    <source>
        <dbReference type="Proteomes" id="UP000663760"/>
    </source>
</evidence>
<gene>
    <name evidence="7" type="ORF">SI8410_09012647</name>
</gene>
<organism evidence="7 8">
    <name type="scientific">Spirodela intermedia</name>
    <name type="common">Intermediate duckweed</name>
    <dbReference type="NCBI Taxonomy" id="51605"/>
    <lineage>
        <taxon>Eukaryota</taxon>
        <taxon>Viridiplantae</taxon>
        <taxon>Streptophyta</taxon>
        <taxon>Embryophyta</taxon>
        <taxon>Tracheophyta</taxon>
        <taxon>Spermatophyta</taxon>
        <taxon>Magnoliopsida</taxon>
        <taxon>Liliopsida</taxon>
        <taxon>Araceae</taxon>
        <taxon>Lemnoideae</taxon>
        <taxon>Spirodela</taxon>
    </lineage>
</organism>
<evidence type="ECO:0000256" key="4">
    <source>
        <dbReference type="ARBA" id="ARBA00022801"/>
    </source>
</evidence>
<evidence type="ECO:0000259" key="6">
    <source>
        <dbReference type="Pfam" id="PF01095"/>
    </source>
</evidence>
<dbReference type="Pfam" id="PF01095">
    <property type="entry name" value="Pectinesterase"/>
    <property type="match status" value="2"/>
</dbReference>
<dbReference type="GO" id="GO:0042545">
    <property type="term" value="P:cell wall modification"/>
    <property type="evidence" value="ECO:0007669"/>
    <property type="project" value="InterPro"/>
</dbReference>
<keyword evidence="8" id="KW-1185">Reference proteome</keyword>
<accession>A0A7I8KVZ6</accession>
<dbReference type="UniPathway" id="UPA00545">
    <property type="reaction ID" value="UER00823"/>
</dbReference>
<keyword evidence="4" id="KW-0378">Hydrolase</keyword>